<dbReference type="InterPro" id="IPR056022">
    <property type="entry name" value="DUF7602"/>
</dbReference>
<proteinExistence type="predicted"/>
<dbReference type="EMBL" id="CDMY01001045">
    <property type="protein sequence ID" value="CEM39690.1"/>
    <property type="molecule type" value="Genomic_DNA"/>
</dbReference>
<feature type="compositionally biased region" description="Low complexity" evidence="1">
    <location>
        <begin position="418"/>
        <end position="430"/>
    </location>
</feature>
<dbReference type="PhylomeDB" id="A0A0G4H7P3"/>
<feature type="compositionally biased region" description="Low complexity" evidence="1">
    <location>
        <begin position="471"/>
        <end position="482"/>
    </location>
</feature>
<feature type="region of interest" description="Disordered" evidence="1">
    <location>
        <begin position="381"/>
        <end position="446"/>
    </location>
</feature>
<dbReference type="VEuPathDB" id="CryptoDB:Vbra_19731"/>
<feature type="domain" description="DUF7602" evidence="2">
    <location>
        <begin position="25"/>
        <end position="118"/>
    </location>
</feature>
<dbReference type="InParanoid" id="A0A0G4H7P3"/>
<sequence>MRQRPAASCLDHVSGLPVRRGQAIERELLRAQLTLFDMGLLLEAVNGMYADETPPGESEVCRRVREAYQHRGLQVPPYLERRIIMAYSLFRGVYSVRRGDKNGQAVVYLLEPPQGFEGFVDPRADYEYPAVVWQQLIGFFTALMTTPYAAITRHPVADLHLYEYKGGRYGTGYEIMALFAANSTRGKGSGKGTSNGKCEPPSGVGAGEAWVLLQRLVRQHMPCLGDMGVLYGRPMTLGHVCRLTQQAIKKGILTYEDNILKPTAAAHGPTRAAFPLMAAAGADDCGGGNGGVSCQAECVPTPKLLHAASVLEEMLAEHPKGILLCQLREKLRKEHNFVLDHQAFGYAQMSKLLAVAPFKCFCRLFYGDGLLYGTHDKANAVHQPPPLSRSRSSTPPPFSVPHSLSPVCGGTDADDTEAASSTTTTSSPSSEGFGAGEGLVDGSSSRSRLVVQHRQYSVPPHAVPYTYNTRQQPQQQQEQQQQVVDEPSCVRGAVSGEGDINLLPLAVFAPPVSSSMLSFYHAKLTTEGPVSLPCTISWAGAGAGSDHSKEWFVDMPAPPQLDLTFV</sequence>
<evidence type="ECO:0000256" key="1">
    <source>
        <dbReference type="SAM" id="MobiDB-lite"/>
    </source>
</evidence>
<dbReference type="AlphaFoldDB" id="A0A0G4H7P3"/>
<organism evidence="3 4">
    <name type="scientific">Vitrella brassicaformis (strain CCMP3155)</name>
    <dbReference type="NCBI Taxonomy" id="1169540"/>
    <lineage>
        <taxon>Eukaryota</taxon>
        <taxon>Sar</taxon>
        <taxon>Alveolata</taxon>
        <taxon>Colpodellida</taxon>
        <taxon>Vitrellaceae</taxon>
        <taxon>Vitrella</taxon>
    </lineage>
</organism>
<evidence type="ECO:0000313" key="4">
    <source>
        <dbReference type="Proteomes" id="UP000041254"/>
    </source>
</evidence>
<feature type="region of interest" description="Disordered" evidence="1">
    <location>
        <begin position="461"/>
        <end position="485"/>
    </location>
</feature>
<reference evidence="3 4" key="1">
    <citation type="submission" date="2014-11" db="EMBL/GenBank/DDBJ databases">
        <authorList>
            <person name="Zhu J."/>
            <person name="Qi W."/>
            <person name="Song R."/>
        </authorList>
    </citation>
    <scope>NUCLEOTIDE SEQUENCE [LARGE SCALE GENOMIC DNA]</scope>
</reference>
<accession>A0A0G4H7P3</accession>
<gene>
    <name evidence="3" type="ORF">Vbra_19731</name>
</gene>
<keyword evidence="4" id="KW-1185">Reference proteome</keyword>
<evidence type="ECO:0000259" key="2">
    <source>
        <dbReference type="Pfam" id="PF24549"/>
    </source>
</evidence>
<name>A0A0G4H7P3_VITBC</name>
<protein>
    <recommendedName>
        <fullName evidence="2">DUF7602 domain-containing protein</fullName>
    </recommendedName>
</protein>
<dbReference type="Pfam" id="PF24549">
    <property type="entry name" value="DUF7602"/>
    <property type="match status" value="1"/>
</dbReference>
<dbReference type="Proteomes" id="UP000041254">
    <property type="component" value="Unassembled WGS sequence"/>
</dbReference>
<evidence type="ECO:0000313" key="3">
    <source>
        <dbReference type="EMBL" id="CEM39690.1"/>
    </source>
</evidence>